<organism evidence="1 2">
    <name type="scientific">Choristoneura fumiferana</name>
    <name type="common">Spruce budworm moth</name>
    <name type="synonym">Archips fumiferana</name>
    <dbReference type="NCBI Taxonomy" id="7141"/>
    <lineage>
        <taxon>Eukaryota</taxon>
        <taxon>Metazoa</taxon>
        <taxon>Ecdysozoa</taxon>
        <taxon>Arthropoda</taxon>
        <taxon>Hexapoda</taxon>
        <taxon>Insecta</taxon>
        <taxon>Pterygota</taxon>
        <taxon>Neoptera</taxon>
        <taxon>Endopterygota</taxon>
        <taxon>Lepidoptera</taxon>
        <taxon>Glossata</taxon>
        <taxon>Ditrysia</taxon>
        <taxon>Tortricoidea</taxon>
        <taxon>Tortricidae</taxon>
        <taxon>Tortricinae</taxon>
        <taxon>Choristoneura</taxon>
    </lineage>
</organism>
<gene>
    <name evidence="1" type="ORF">MSG28_014555</name>
</gene>
<protein>
    <submittedName>
        <fullName evidence="1">Uncharacterized protein</fullName>
    </submittedName>
</protein>
<reference evidence="1 2" key="1">
    <citation type="journal article" date="2022" name="Genome Biol. Evol.">
        <title>The Spruce Budworm Genome: Reconstructing the Evolutionary History of Antifreeze Proteins.</title>
        <authorList>
            <person name="Beliveau C."/>
            <person name="Gagne P."/>
            <person name="Picq S."/>
            <person name="Vernygora O."/>
            <person name="Keeling C.I."/>
            <person name="Pinkney K."/>
            <person name="Doucet D."/>
            <person name="Wen F."/>
            <person name="Johnston J.S."/>
            <person name="Maaroufi H."/>
            <person name="Boyle B."/>
            <person name="Laroche J."/>
            <person name="Dewar K."/>
            <person name="Juretic N."/>
            <person name="Blackburn G."/>
            <person name="Nisole A."/>
            <person name="Brunet B."/>
            <person name="Brandao M."/>
            <person name="Lumley L."/>
            <person name="Duan J."/>
            <person name="Quan G."/>
            <person name="Lucarotti C.J."/>
            <person name="Roe A.D."/>
            <person name="Sperling F.A.H."/>
            <person name="Levesque R.C."/>
            <person name="Cusson M."/>
        </authorList>
    </citation>
    <scope>NUCLEOTIDE SEQUENCE [LARGE SCALE GENOMIC DNA]</scope>
    <source>
        <strain evidence="1">Glfc:IPQL:Cfum</strain>
    </source>
</reference>
<proteinExistence type="predicted"/>
<evidence type="ECO:0000313" key="2">
    <source>
        <dbReference type="Proteomes" id="UP001064048"/>
    </source>
</evidence>
<comment type="caution">
    <text evidence="1">The sequence shown here is derived from an EMBL/GenBank/DDBJ whole genome shotgun (WGS) entry which is preliminary data.</text>
</comment>
<keyword evidence="2" id="KW-1185">Reference proteome</keyword>
<accession>A0ACC0JRU0</accession>
<evidence type="ECO:0000313" key="1">
    <source>
        <dbReference type="EMBL" id="KAI8426878.1"/>
    </source>
</evidence>
<dbReference type="Proteomes" id="UP001064048">
    <property type="component" value="Chromosome 26"/>
</dbReference>
<sequence length="192" mass="21953">MMSDVEEPPTKVIKMDISQDQKLTDDTMNSTQMEPEPQPAAPELKMQESIKMEQNIEDTLNNFEKSESEKNEKNDAFDQLLKKEKGSDLEQSEKHSDDDGHNTDDLLPQEKKKEPEEIINEEEFLDDDDFDLDDVSDKAHKLLTEEKHRVTAQLAALRQSVTALRSTERVQKDQIKVATEALHELDTMLAAA</sequence>
<name>A0ACC0JRU0_CHOFU</name>
<dbReference type="EMBL" id="CM046126">
    <property type="protein sequence ID" value="KAI8426878.1"/>
    <property type="molecule type" value="Genomic_DNA"/>
</dbReference>